<evidence type="ECO:0000259" key="1">
    <source>
        <dbReference type="Pfam" id="PF14279"/>
    </source>
</evidence>
<name>A0A2M9ZZD5_9LEPT</name>
<evidence type="ECO:0000313" key="3">
    <source>
        <dbReference type="Proteomes" id="UP000231843"/>
    </source>
</evidence>
<dbReference type="AlphaFoldDB" id="A0A2M9ZZD5"/>
<reference evidence="2 3" key="1">
    <citation type="submission" date="2017-07" db="EMBL/GenBank/DDBJ databases">
        <title>Leptospira spp. isolated from tropical soils.</title>
        <authorList>
            <person name="Thibeaux R."/>
            <person name="Iraola G."/>
            <person name="Ferres I."/>
            <person name="Bierque E."/>
            <person name="Girault D."/>
            <person name="Soupe-Gilbert M.-E."/>
            <person name="Picardeau M."/>
            <person name="Goarant C."/>
        </authorList>
    </citation>
    <scope>NUCLEOTIDE SEQUENCE [LARGE SCALE GENOMIC DNA]</scope>
    <source>
        <strain evidence="2 3">ES4-C-A1</strain>
    </source>
</reference>
<sequence>MDNELIANFRTFQVIGPPPANTKCVICKNSFTSKNSPSSEHLFPESIGGTITIDKLYCKKCNSKLGNEVDRELFTNFQFISTVLNVKRSTNNPLPNMKLRSHSGKEFVVKPGGRIELHSLVEDEIRDGKRNLIVRANTEKEILKKAKEVSQSLMNKGKTFNISEFKKLDSTLVYEEELNNFRLDFTTGKHSTLLSILKTAFSYALSLNIPLEFMDHIPMILRREIKQGSIVIPYIYPPLTPDPIVKEDVSHSILLIGLPEEKILFAVIELFSSFKYFVLLSSRYAGTKSSAYISQNSITGRKNDVPEFSLLLEKYIRPEQFTLEDLTKAFGREFGSLRRIIDRILYSQHIGKTMDFDFGPFKKGNLVTENEVDSFLKNRPELHSSVEFL</sequence>
<comment type="caution">
    <text evidence="2">The sequence shown here is derived from an EMBL/GenBank/DDBJ whole genome shotgun (WGS) entry which is preliminary data.</text>
</comment>
<gene>
    <name evidence="2" type="ORF">CH365_07560</name>
</gene>
<evidence type="ECO:0000313" key="2">
    <source>
        <dbReference type="EMBL" id="PJZ77434.1"/>
    </source>
</evidence>
<feature type="domain" description="HNH endonuclease 5" evidence="1">
    <location>
        <begin position="24"/>
        <end position="77"/>
    </location>
</feature>
<dbReference type="Proteomes" id="UP000231843">
    <property type="component" value="Unassembled WGS sequence"/>
</dbReference>
<dbReference type="EMBL" id="NPEA01000004">
    <property type="protein sequence ID" value="PJZ77434.1"/>
    <property type="molecule type" value="Genomic_DNA"/>
</dbReference>
<dbReference type="InterPro" id="IPR029471">
    <property type="entry name" value="HNH_5"/>
</dbReference>
<dbReference type="RefSeq" id="WP_100767985.1">
    <property type="nucleotide sequence ID" value="NZ_NPEA01000004.1"/>
</dbReference>
<organism evidence="2 3">
    <name type="scientific">Leptospira neocaledonica</name>
    <dbReference type="NCBI Taxonomy" id="2023192"/>
    <lineage>
        <taxon>Bacteria</taxon>
        <taxon>Pseudomonadati</taxon>
        <taxon>Spirochaetota</taxon>
        <taxon>Spirochaetia</taxon>
        <taxon>Leptospirales</taxon>
        <taxon>Leptospiraceae</taxon>
        <taxon>Leptospira</taxon>
    </lineage>
</organism>
<dbReference type="OrthoDB" id="344894at2"/>
<protein>
    <recommendedName>
        <fullName evidence="1">HNH endonuclease 5 domain-containing protein</fullName>
    </recommendedName>
</protein>
<proteinExistence type="predicted"/>
<keyword evidence="3" id="KW-1185">Reference proteome</keyword>
<accession>A0A2M9ZZD5</accession>
<dbReference type="Pfam" id="PF14279">
    <property type="entry name" value="HNH_5"/>
    <property type="match status" value="1"/>
</dbReference>